<dbReference type="AlphaFoldDB" id="A0A1B9F2U4"/>
<evidence type="ECO:0000313" key="1">
    <source>
        <dbReference type="EMBL" id="OCC14135.1"/>
    </source>
</evidence>
<sequence>MATENSLNHAIQKALKKIRGILAKSKVPEDPIHAEDTLKILLKLCPQADISLQIAALGHDIERAFPRGIKVERQNFSSYDAFKKAHSQNSARLLRAVLLKCNLPNYILKRVYELVLAHEFGGTPDSDLLKDADSLSFFHVNLPLYAKREPKEEVLRRVKWGIERLSPRARSILEEMAQTDQFLRQFIPKSCTAKGGKIVF</sequence>
<dbReference type="Proteomes" id="UP000093080">
    <property type="component" value="Unassembled WGS sequence"/>
</dbReference>
<gene>
    <name evidence="1" type="ORF">DBT_2458</name>
</gene>
<keyword evidence="2" id="KW-1185">Reference proteome</keyword>
<dbReference type="Pfam" id="PF13875">
    <property type="entry name" value="DUF4202"/>
    <property type="match status" value="1"/>
</dbReference>
<reference evidence="1 2" key="1">
    <citation type="submission" date="2016-06" db="EMBL/GenBank/DDBJ databases">
        <title>Respiratory ammonification of nitrate coupled to the oxidation of elemental sulfur in deep-sea autotrophic thermophilic bacteria.</title>
        <authorList>
            <person name="Slobodkina G.B."/>
            <person name="Mardanov A.V."/>
            <person name="Ravin N.V."/>
            <person name="Frolova A.A."/>
            <person name="Viryasiv M.B."/>
            <person name="Chernyh N.A."/>
            <person name="Bonch-Osmolovskaya E.A."/>
            <person name="Slobodkin A.I."/>
        </authorList>
    </citation>
    <scope>NUCLEOTIDE SEQUENCE [LARGE SCALE GENOMIC DNA]</scope>
    <source>
        <strain evidence="1 2">S69</strain>
    </source>
</reference>
<protein>
    <recommendedName>
        <fullName evidence="3">DUF4202 family protein</fullName>
    </recommendedName>
</protein>
<comment type="caution">
    <text evidence="1">The sequence shown here is derived from an EMBL/GenBank/DDBJ whole genome shotgun (WGS) entry which is preliminary data.</text>
</comment>
<evidence type="ECO:0000313" key="2">
    <source>
        <dbReference type="Proteomes" id="UP000093080"/>
    </source>
</evidence>
<accession>A0A1B9F2U4</accession>
<proteinExistence type="predicted"/>
<dbReference type="Gene3D" id="1.10.3210.10">
    <property type="entry name" value="Hypothetical protein af1432"/>
    <property type="match status" value="1"/>
</dbReference>
<evidence type="ECO:0008006" key="3">
    <source>
        <dbReference type="Google" id="ProtNLM"/>
    </source>
</evidence>
<dbReference type="STRING" id="1156395.DBT_2458"/>
<dbReference type="RefSeq" id="WP_067620870.1">
    <property type="nucleotide sequence ID" value="NZ_MAGO01000021.1"/>
</dbReference>
<name>A0A1B9F2U4_9BACT</name>
<organism evidence="1 2">
    <name type="scientific">Dissulfuribacter thermophilus</name>
    <dbReference type="NCBI Taxonomy" id="1156395"/>
    <lineage>
        <taxon>Bacteria</taxon>
        <taxon>Pseudomonadati</taxon>
        <taxon>Thermodesulfobacteriota</taxon>
        <taxon>Dissulfuribacteria</taxon>
        <taxon>Dissulfuribacterales</taxon>
        <taxon>Dissulfuribacteraceae</taxon>
        <taxon>Dissulfuribacter</taxon>
    </lineage>
</organism>
<dbReference type="EMBL" id="MAGO01000021">
    <property type="protein sequence ID" value="OCC14135.1"/>
    <property type="molecule type" value="Genomic_DNA"/>
</dbReference>
<dbReference type="InterPro" id="IPR025255">
    <property type="entry name" value="DUF4202"/>
</dbReference>
<dbReference type="SUPFAM" id="SSF109604">
    <property type="entry name" value="HD-domain/PDEase-like"/>
    <property type="match status" value="1"/>
</dbReference>